<accession>A0A6C0BKA5</accession>
<dbReference type="GO" id="GO:0008107">
    <property type="term" value="F:galactoside 2-alpha-L-fucosyltransferase activity"/>
    <property type="evidence" value="ECO:0007669"/>
    <property type="project" value="InterPro"/>
</dbReference>
<keyword evidence="2" id="KW-0808">Transferase</keyword>
<evidence type="ECO:0000313" key="3">
    <source>
        <dbReference type="EMBL" id="QHS92114.1"/>
    </source>
</evidence>
<dbReference type="AlphaFoldDB" id="A0A6C0BKA5"/>
<dbReference type="InterPro" id="IPR002516">
    <property type="entry name" value="Glyco_trans_11"/>
</dbReference>
<reference evidence="3" key="1">
    <citation type="journal article" date="2020" name="Nature">
        <title>Giant virus diversity and host interactions through global metagenomics.</title>
        <authorList>
            <person name="Schulz F."/>
            <person name="Roux S."/>
            <person name="Paez-Espino D."/>
            <person name="Jungbluth S."/>
            <person name="Walsh D.A."/>
            <person name="Denef V.J."/>
            <person name="McMahon K.D."/>
            <person name="Konstantinidis K.T."/>
            <person name="Eloe-Fadrosh E.A."/>
            <person name="Kyrpides N.C."/>
            <person name="Woyke T."/>
        </authorList>
    </citation>
    <scope>NUCLEOTIDE SEQUENCE</scope>
    <source>
        <strain evidence="3">GVMAG-M-3300013285-6</strain>
    </source>
</reference>
<proteinExistence type="predicted"/>
<keyword evidence="1" id="KW-0328">Glycosyltransferase</keyword>
<dbReference type="CDD" id="cd11301">
    <property type="entry name" value="Fut1_Fut2_like"/>
    <property type="match status" value="1"/>
</dbReference>
<protein>
    <recommendedName>
        <fullName evidence="4">Glycosyltransferase</fullName>
    </recommendedName>
</protein>
<evidence type="ECO:0008006" key="4">
    <source>
        <dbReference type="Google" id="ProtNLM"/>
    </source>
</evidence>
<organism evidence="3">
    <name type="scientific">viral metagenome</name>
    <dbReference type="NCBI Taxonomy" id="1070528"/>
    <lineage>
        <taxon>unclassified sequences</taxon>
        <taxon>metagenomes</taxon>
        <taxon>organismal metagenomes</taxon>
    </lineage>
</organism>
<name>A0A6C0BKA5_9ZZZZ</name>
<sequence length="269" mass="30619">MKVSIDITGYLGKQFYIGNHFFEIAAAYAYAQRHGRALYLPTRGAGTEPFIYSGYFEKCLPFVRDLEGDVARYSEPAFSYNEIPATNLPGVCLQGYFQSEKYFAEYAAELRILFHPPPSISLKAVERWGAYLGSPETHVLVHARRGDYLKAAAFHNPLPLQYFLNAMAEMRKHVASPTFILMSDEPEFWKDISDDSVIVDEKDPEVALCFMTQFKNYIIANSTFSWWASYLSPFADQGLVIAPKQWFGPSGHRDTADVYRRGMILIDQV</sequence>
<evidence type="ECO:0000256" key="2">
    <source>
        <dbReference type="ARBA" id="ARBA00022679"/>
    </source>
</evidence>
<dbReference type="PANTHER" id="PTHR11927:SF9">
    <property type="entry name" value="L-FUCOSYLTRANSFERASE"/>
    <property type="match status" value="1"/>
</dbReference>
<dbReference type="EMBL" id="MN739169">
    <property type="protein sequence ID" value="QHS92114.1"/>
    <property type="molecule type" value="Genomic_DNA"/>
</dbReference>
<dbReference type="PANTHER" id="PTHR11927">
    <property type="entry name" value="GALACTOSIDE 2-L-FUCOSYLTRANSFERASE"/>
    <property type="match status" value="1"/>
</dbReference>
<evidence type="ECO:0000256" key="1">
    <source>
        <dbReference type="ARBA" id="ARBA00022676"/>
    </source>
</evidence>
<dbReference type="GO" id="GO:0016020">
    <property type="term" value="C:membrane"/>
    <property type="evidence" value="ECO:0007669"/>
    <property type="project" value="InterPro"/>
</dbReference>
<dbReference type="Pfam" id="PF01531">
    <property type="entry name" value="Glyco_transf_11"/>
    <property type="match status" value="1"/>
</dbReference>
<dbReference type="GO" id="GO:0005975">
    <property type="term" value="P:carbohydrate metabolic process"/>
    <property type="evidence" value="ECO:0007669"/>
    <property type="project" value="InterPro"/>
</dbReference>